<accession>A0A2J6X984</accession>
<sequence length="134" mass="15387">MNFDFFNELSDKYLQTNFGRGVFLSGIVLGMIANEESKSENKAVENAPLYKQINFGKMSLRELKNHFSRIPELIKAYNIEHSEMIRSLAAEAGELILTDKAKDLGVDGNFAFTVAFMNSRDYFWGKIFKKKEEQ</sequence>
<reference evidence="1 2" key="1">
    <citation type="submission" date="2018-01" db="EMBL/GenBank/DDBJ databases">
        <title>Metagenomic assembled genomes from two thermal pools in the Uzon Caldera, Kamchatka, Russia.</title>
        <authorList>
            <person name="Wilkins L."/>
            <person name="Ettinger C."/>
        </authorList>
    </citation>
    <scope>NUCLEOTIDE SEQUENCE [LARGE SCALE GENOMIC DNA]</scope>
    <source>
        <strain evidence="1">ARK-10</strain>
    </source>
</reference>
<comment type="caution">
    <text evidence="1">The sequence shown here is derived from an EMBL/GenBank/DDBJ whole genome shotgun (WGS) entry which is preliminary data.</text>
</comment>
<dbReference type="Pfam" id="PF09484">
    <property type="entry name" value="Cas_TM1802"/>
    <property type="match status" value="1"/>
</dbReference>
<protein>
    <submittedName>
        <fullName evidence="1">CRISPR-associated protein</fullName>
    </submittedName>
</protein>
<dbReference type="InterPro" id="IPR013389">
    <property type="entry name" value="CRISPR-assoc_prot_Cas8b"/>
</dbReference>
<proteinExistence type="predicted"/>
<dbReference type="AlphaFoldDB" id="A0A2J6X984"/>
<dbReference type="Proteomes" id="UP000236910">
    <property type="component" value="Unassembled WGS sequence"/>
</dbReference>
<evidence type="ECO:0000313" key="2">
    <source>
        <dbReference type="Proteomes" id="UP000236910"/>
    </source>
</evidence>
<organism evidence="1 2">
    <name type="scientific">Caldisericum exile</name>
    <dbReference type="NCBI Taxonomy" id="693075"/>
    <lineage>
        <taxon>Bacteria</taxon>
        <taxon>Pseudomonadati</taxon>
        <taxon>Caldisericota/Cryosericota group</taxon>
        <taxon>Caldisericota</taxon>
        <taxon>Caldisericia</taxon>
        <taxon>Caldisericales</taxon>
        <taxon>Caldisericaceae</taxon>
        <taxon>Caldisericum</taxon>
    </lineage>
</organism>
<dbReference type="EMBL" id="PNIX01000061">
    <property type="protein sequence ID" value="PMP83869.1"/>
    <property type="molecule type" value="Genomic_DNA"/>
</dbReference>
<evidence type="ECO:0000313" key="1">
    <source>
        <dbReference type="EMBL" id="PMP83869.1"/>
    </source>
</evidence>
<name>A0A2J6X984_9BACT</name>
<gene>
    <name evidence="1" type="ORF">C0175_01060</name>
</gene>